<evidence type="ECO:0000313" key="16">
    <source>
        <dbReference type="Proteomes" id="UP000294743"/>
    </source>
</evidence>
<dbReference type="CDD" id="cd09160">
    <property type="entry name" value="PLDc_SMU_988_like_2"/>
    <property type="match status" value="1"/>
</dbReference>
<keyword evidence="5 13" id="KW-0812">Transmembrane</keyword>
<dbReference type="AlphaFoldDB" id="A0A4R8A987"/>
<feature type="domain" description="PLD phosphodiesterase" evidence="14">
    <location>
        <begin position="244"/>
        <end position="271"/>
    </location>
</feature>
<evidence type="ECO:0000256" key="13">
    <source>
        <dbReference type="SAM" id="Phobius"/>
    </source>
</evidence>
<evidence type="ECO:0000256" key="12">
    <source>
        <dbReference type="NCBIfam" id="TIGR04265"/>
    </source>
</evidence>
<dbReference type="Gene3D" id="3.30.870.10">
    <property type="entry name" value="Endonuclease Chain A"/>
    <property type="match status" value="2"/>
</dbReference>
<evidence type="ECO:0000256" key="11">
    <source>
        <dbReference type="ARBA" id="ARBA00023264"/>
    </source>
</evidence>
<keyword evidence="9 13" id="KW-0472">Membrane</keyword>
<organism evidence="15 16">
    <name type="scientific">Breznakia blatticola</name>
    <dbReference type="NCBI Taxonomy" id="1754012"/>
    <lineage>
        <taxon>Bacteria</taxon>
        <taxon>Bacillati</taxon>
        <taxon>Bacillota</taxon>
        <taxon>Erysipelotrichia</taxon>
        <taxon>Erysipelotrichales</taxon>
        <taxon>Erysipelotrichaceae</taxon>
        <taxon>Breznakia</taxon>
    </lineage>
</organism>
<dbReference type="PANTHER" id="PTHR21248">
    <property type="entry name" value="CARDIOLIPIN SYNTHASE"/>
    <property type="match status" value="1"/>
</dbReference>
<evidence type="ECO:0000313" key="15">
    <source>
        <dbReference type="EMBL" id="TDW24930.1"/>
    </source>
</evidence>
<dbReference type="CDD" id="cd09154">
    <property type="entry name" value="PLDc_SMU_988_like_1"/>
    <property type="match status" value="1"/>
</dbReference>
<keyword evidence="2" id="KW-1003">Cell membrane</keyword>
<dbReference type="NCBIfam" id="TIGR04265">
    <property type="entry name" value="bac_cardiolipin"/>
    <property type="match status" value="1"/>
</dbReference>
<dbReference type="InterPro" id="IPR001736">
    <property type="entry name" value="PLipase_D/transphosphatidylase"/>
</dbReference>
<dbReference type="InterPro" id="IPR025202">
    <property type="entry name" value="PLD-like_dom"/>
</dbReference>
<comment type="subcellular location">
    <subcellularLocation>
        <location evidence="1">Cell membrane</location>
        <topology evidence="1">Multi-pass membrane protein</topology>
    </subcellularLocation>
</comment>
<keyword evidence="10" id="KW-0594">Phospholipid biosynthesis</keyword>
<dbReference type="RefSeq" id="WP_134168543.1">
    <property type="nucleotide sequence ID" value="NZ_SODD01000007.1"/>
</dbReference>
<sequence length="511" mass="59493">MKQIFRLLTNKIVIVGVLIILQLGLVMLGVYTLSVFSLDAYSIFHVFSILAALYVINRNDNPSYKLSWSILILIAPVFGWLFYLMFGAKKVPKKLRERDEVLHQDVVAHIEGNEELYHYLVQNDGSAYKQINYIWNASQFPPYGKTRTKFFATGEENFAELMLQLKRAEKFIFMEYFIIDEGYMWDSILEVLVQKVNEGVDVRLIYDDFGCASKLPSKTNLKLEALGIKTYVFNPIRPRLAIQMNNRDHRKITVIDGKVAFSGGINIADEYINRKVRFGHWKDGGAMLEGEAVWSFTFMFLQFWNYNSDEKDNYHDFKQPDEAFEMYPNDGLVQPFSDTPTDDENVGEYTHINMINNATDYVYITTPYLVIDSEMRTALILAAKNGVDVRILVPHIPDKKVVFQLTRSNYEILTRNGVRIYEYTPGFVHAKTFVSDDKYAIVGTSNMDFRSYYLHYECGIWFYKSSCIEDIKRDYLEMLDVSQEITYEYCRSEKLVVRMIRAILNVFSPLM</sequence>
<keyword evidence="11" id="KW-1208">Phospholipid metabolism</keyword>
<feature type="transmembrane region" description="Helical" evidence="13">
    <location>
        <begin position="12"/>
        <end position="34"/>
    </location>
</feature>
<evidence type="ECO:0000256" key="2">
    <source>
        <dbReference type="ARBA" id="ARBA00022475"/>
    </source>
</evidence>
<dbReference type="GO" id="GO:0008808">
    <property type="term" value="F:cardiolipin synthase activity"/>
    <property type="evidence" value="ECO:0007669"/>
    <property type="project" value="UniProtKB-UniRule"/>
</dbReference>
<keyword evidence="6" id="KW-0677">Repeat</keyword>
<comment type="caution">
    <text evidence="15">The sequence shown here is derived from an EMBL/GenBank/DDBJ whole genome shotgun (WGS) entry which is preliminary data.</text>
</comment>
<accession>A0A4R8A987</accession>
<evidence type="ECO:0000259" key="14">
    <source>
        <dbReference type="PROSITE" id="PS50035"/>
    </source>
</evidence>
<evidence type="ECO:0000256" key="3">
    <source>
        <dbReference type="ARBA" id="ARBA00022516"/>
    </source>
</evidence>
<dbReference type="EMBL" id="SODD01000007">
    <property type="protein sequence ID" value="TDW24930.1"/>
    <property type="molecule type" value="Genomic_DNA"/>
</dbReference>
<evidence type="ECO:0000256" key="9">
    <source>
        <dbReference type="ARBA" id="ARBA00023136"/>
    </source>
</evidence>
<dbReference type="OrthoDB" id="9762009at2"/>
<dbReference type="SMART" id="SM00155">
    <property type="entry name" value="PLDc"/>
    <property type="match status" value="2"/>
</dbReference>
<dbReference type="PROSITE" id="PS50035">
    <property type="entry name" value="PLD"/>
    <property type="match status" value="2"/>
</dbReference>
<dbReference type="InterPro" id="IPR027379">
    <property type="entry name" value="CLS_N"/>
</dbReference>
<evidence type="ECO:0000256" key="7">
    <source>
        <dbReference type="ARBA" id="ARBA00022989"/>
    </source>
</evidence>
<feature type="transmembrane region" description="Helical" evidence="13">
    <location>
        <begin position="68"/>
        <end position="86"/>
    </location>
</feature>
<evidence type="ECO:0000256" key="4">
    <source>
        <dbReference type="ARBA" id="ARBA00022679"/>
    </source>
</evidence>
<protein>
    <recommendedName>
        <fullName evidence="12">Cardiolipin synthase</fullName>
        <ecNumber evidence="12">2.7.8.-</ecNumber>
    </recommendedName>
</protein>
<dbReference type="Pfam" id="PF13396">
    <property type="entry name" value="PLDc_N"/>
    <property type="match status" value="1"/>
</dbReference>
<keyword evidence="4" id="KW-0808">Transferase</keyword>
<evidence type="ECO:0000256" key="1">
    <source>
        <dbReference type="ARBA" id="ARBA00004651"/>
    </source>
</evidence>
<dbReference type="GO" id="GO:0005886">
    <property type="term" value="C:plasma membrane"/>
    <property type="evidence" value="ECO:0007669"/>
    <property type="project" value="UniProtKB-SubCell"/>
</dbReference>
<gene>
    <name evidence="15" type="ORF">EDD63_10786</name>
</gene>
<name>A0A4R8A987_9FIRM</name>
<dbReference type="Pfam" id="PF13091">
    <property type="entry name" value="PLDc_2"/>
    <property type="match status" value="2"/>
</dbReference>
<reference evidence="15 16" key="1">
    <citation type="submission" date="2019-03" db="EMBL/GenBank/DDBJ databases">
        <title>Genomic Encyclopedia of Type Strains, Phase IV (KMG-IV): sequencing the most valuable type-strain genomes for metagenomic binning, comparative biology and taxonomic classification.</title>
        <authorList>
            <person name="Goeker M."/>
        </authorList>
    </citation>
    <scope>NUCLEOTIDE SEQUENCE [LARGE SCALE GENOMIC DNA]</scope>
    <source>
        <strain evidence="15 16">DSM 28867</strain>
    </source>
</reference>
<keyword evidence="8" id="KW-0443">Lipid metabolism</keyword>
<dbReference type="InterPro" id="IPR022924">
    <property type="entry name" value="Cardiolipin_synthase"/>
</dbReference>
<dbReference type="EC" id="2.7.8.-" evidence="12"/>
<dbReference type="GO" id="GO:0032049">
    <property type="term" value="P:cardiolipin biosynthetic process"/>
    <property type="evidence" value="ECO:0007669"/>
    <property type="project" value="UniProtKB-UniRule"/>
</dbReference>
<dbReference type="PANTHER" id="PTHR21248:SF22">
    <property type="entry name" value="PHOSPHOLIPASE D"/>
    <property type="match status" value="1"/>
</dbReference>
<dbReference type="Proteomes" id="UP000294743">
    <property type="component" value="Unassembled WGS sequence"/>
</dbReference>
<keyword evidence="7 13" id="KW-1133">Transmembrane helix</keyword>
<evidence type="ECO:0000256" key="6">
    <source>
        <dbReference type="ARBA" id="ARBA00022737"/>
    </source>
</evidence>
<evidence type="ECO:0000256" key="5">
    <source>
        <dbReference type="ARBA" id="ARBA00022692"/>
    </source>
</evidence>
<evidence type="ECO:0000256" key="10">
    <source>
        <dbReference type="ARBA" id="ARBA00023209"/>
    </source>
</evidence>
<feature type="domain" description="PLD phosphodiesterase" evidence="14">
    <location>
        <begin position="424"/>
        <end position="451"/>
    </location>
</feature>
<keyword evidence="3" id="KW-0444">Lipid biosynthesis</keyword>
<proteinExistence type="predicted"/>
<evidence type="ECO:0000256" key="8">
    <source>
        <dbReference type="ARBA" id="ARBA00023098"/>
    </source>
</evidence>
<feature type="transmembrane region" description="Helical" evidence="13">
    <location>
        <begin position="40"/>
        <end position="56"/>
    </location>
</feature>
<keyword evidence="16" id="KW-1185">Reference proteome</keyword>
<dbReference type="SUPFAM" id="SSF56024">
    <property type="entry name" value="Phospholipase D/nuclease"/>
    <property type="match status" value="2"/>
</dbReference>